<sequence length="390" mass="43639">MRTQPETMMPAYNCPNCHHLLHFETRVCPSCSHALGFDYFTNDFYHLDGASGEWRNRTGQTGAFGPCANARYGVCNWLVLRDDPQPLCKSCRHNRTIPDLAVAGVLERWIKLEDAKRRAIFGLMRLGLPFETWAERPGGLGFDLLYDPSAEQGGSPEHLTGHDNGIITINLLEADDAARERIRTQMGEPYRTLVGHFRHEIGHYFWDRLVDNSADLVPFRNLFGDERADYGQALQNHYNNPPPPGWEEHYVSTYATAHPWEDFAETFAHHSHIVDTLSVIGDFGVRMSPPPIAPSGSSDTAIDFDPYTADTATLTAHWIHYAFALNSINRSMGQPDLYPFKLSPGVVLKLDFINRLIAFAARRWAPGDNESSDLKALVATLGQGVELGSG</sequence>
<keyword evidence="3" id="KW-1185">Reference proteome</keyword>
<dbReference type="EMBL" id="JAUQSZ010000017">
    <property type="protein sequence ID" value="MDO7844564.1"/>
    <property type="molecule type" value="Genomic_DNA"/>
</dbReference>
<name>A0ABT9A5E6_9SPHN</name>
<dbReference type="PIRSF" id="PIRSF012641">
    <property type="entry name" value="UCP012641"/>
    <property type="match status" value="1"/>
</dbReference>
<protein>
    <submittedName>
        <fullName evidence="2">Zinc-binding metallopeptidase</fullName>
    </submittedName>
</protein>
<feature type="domain" description="Zinc-ribbon" evidence="1">
    <location>
        <begin position="12"/>
        <end position="101"/>
    </location>
</feature>
<dbReference type="Pfam" id="PF15887">
    <property type="entry name" value="Peptidase_Mx"/>
    <property type="match status" value="1"/>
</dbReference>
<accession>A0ABT9A5E6</accession>
<reference evidence="2" key="1">
    <citation type="submission" date="2023-07" db="EMBL/GenBank/DDBJ databases">
        <authorList>
            <person name="Kim M.K."/>
        </authorList>
    </citation>
    <scope>NUCLEOTIDE SEQUENCE</scope>
    <source>
        <strain evidence="2">CA1-15</strain>
    </source>
</reference>
<dbReference type="InterPro" id="IPR031321">
    <property type="entry name" value="UCP012641"/>
</dbReference>
<dbReference type="InterPro" id="IPR011201">
    <property type="entry name" value="Zinc-ribbon_6_bact"/>
</dbReference>
<gene>
    <name evidence="2" type="ORF">Q5H94_19695</name>
</gene>
<evidence type="ECO:0000259" key="1">
    <source>
        <dbReference type="Pfam" id="PF10005"/>
    </source>
</evidence>
<proteinExistence type="predicted"/>
<dbReference type="Proteomes" id="UP001176468">
    <property type="component" value="Unassembled WGS sequence"/>
</dbReference>
<comment type="caution">
    <text evidence="2">The sequence shown here is derived from an EMBL/GenBank/DDBJ whole genome shotgun (WGS) entry which is preliminary data.</text>
</comment>
<dbReference type="Pfam" id="PF10005">
    <property type="entry name" value="Zn_ribbon_DZR_6"/>
    <property type="match status" value="1"/>
</dbReference>
<evidence type="ECO:0000313" key="2">
    <source>
        <dbReference type="EMBL" id="MDO7844564.1"/>
    </source>
</evidence>
<evidence type="ECO:0000313" key="3">
    <source>
        <dbReference type="Proteomes" id="UP001176468"/>
    </source>
</evidence>
<organism evidence="2 3">
    <name type="scientific">Sphingomonas immobilis</name>
    <dbReference type="NCBI Taxonomy" id="3063997"/>
    <lineage>
        <taxon>Bacteria</taxon>
        <taxon>Pseudomonadati</taxon>
        <taxon>Pseudomonadota</taxon>
        <taxon>Alphaproteobacteria</taxon>
        <taxon>Sphingomonadales</taxon>
        <taxon>Sphingomonadaceae</taxon>
        <taxon>Sphingomonas</taxon>
    </lineage>
</organism>